<evidence type="ECO:0000313" key="2">
    <source>
        <dbReference type="EMBL" id="KAH9330112.1"/>
    </source>
</evidence>
<evidence type="ECO:0000313" key="3">
    <source>
        <dbReference type="Proteomes" id="UP000824469"/>
    </source>
</evidence>
<dbReference type="EMBL" id="JAHRHJ020000001">
    <property type="protein sequence ID" value="KAH9330112.1"/>
    <property type="molecule type" value="Genomic_DNA"/>
</dbReference>
<accession>A0AA38LQX5</accession>
<organism evidence="2 3">
    <name type="scientific">Taxus chinensis</name>
    <name type="common">Chinese yew</name>
    <name type="synonym">Taxus wallichiana var. chinensis</name>
    <dbReference type="NCBI Taxonomy" id="29808"/>
    <lineage>
        <taxon>Eukaryota</taxon>
        <taxon>Viridiplantae</taxon>
        <taxon>Streptophyta</taxon>
        <taxon>Embryophyta</taxon>
        <taxon>Tracheophyta</taxon>
        <taxon>Spermatophyta</taxon>
        <taxon>Pinopsida</taxon>
        <taxon>Pinidae</taxon>
        <taxon>Conifers II</taxon>
        <taxon>Cupressales</taxon>
        <taxon>Taxaceae</taxon>
        <taxon>Taxus</taxon>
    </lineage>
</organism>
<keyword evidence="3" id="KW-1185">Reference proteome</keyword>
<reference evidence="2 3" key="1">
    <citation type="journal article" date="2021" name="Nat. Plants">
        <title>The Taxus genome provides insights into paclitaxel biosynthesis.</title>
        <authorList>
            <person name="Xiong X."/>
            <person name="Gou J."/>
            <person name="Liao Q."/>
            <person name="Li Y."/>
            <person name="Zhou Q."/>
            <person name="Bi G."/>
            <person name="Li C."/>
            <person name="Du R."/>
            <person name="Wang X."/>
            <person name="Sun T."/>
            <person name="Guo L."/>
            <person name="Liang H."/>
            <person name="Lu P."/>
            <person name="Wu Y."/>
            <person name="Zhang Z."/>
            <person name="Ro D.K."/>
            <person name="Shang Y."/>
            <person name="Huang S."/>
            <person name="Yan J."/>
        </authorList>
    </citation>
    <scope>NUCLEOTIDE SEQUENCE [LARGE SCALE GENOMIC DNA]</scope>
    <source>
        <strain evidence="2">Ta-2019</strain>
    </source>
</reference>
<sequence>PVKETSGVDMLATAVGRVSNEPGGSSSAQGTEATGMPRVSFTQLMTATETPPHMQIVEAAVDTAIASANPLTELTPRESIVVPAKRQQKIDRDHDIAVRLQACLETPRTTRMKSVVASPSTTSPCRGRATSSRVKRGKMFHE</sequence>
<feature type="region of interest" description="Disordered" evidence="1">
    <location>
        <begin position="1"/>
        <end position="38"/>
    </location>
</feature>
<feature type="non-terminal residue" evidence="2">
    <location>
        <position position="1"/>
    </location>
</feature>
<evidence type="ECO:0000256" key="1">
    <source>
        <dbReference type="SAM" id="MobiDB-lite"/>
    </source>
</evidence>
<feature type="compositionally biased region" description="Polar residues" evidence="1">
    <location>
        <begin position="117"/>
        <end position="132"/>
    </location>
</feature>
<feature type="region of interest" description="Disordered" evidence="1">
    <location>
        <begin position="109"/>
        <end position="142"/>
    </location>
</feature>
<feature type="compositionally biased region" description="Basic residues" evidence="1">
    <location>
        <begin position="133"/>
        <end position="142"/>
    </location>
</feature>
<protein>
    <submittedName>
        <fullName evidence="2">Uncharacterized protein</fullName>
    </submittedName>
</protein>
<dbReference type="AlphaFoldDB" id="A0AA38LQX5"/>
<comment type="caution">
    <text evidence="2">The sequence shown here is derived from an EMBL/GenBank/DDBJ whole genome shotgun (WGS) entry which is preliminary data.</text>
</comment>
<dbReference type="Proteomes" id="UP000824469">
    <property type="component" value="Unassembled WGS sequence"/>
</dbReference>
<feature type="compositionally biased region" description="Polar residues" evidence="1">
    <location>
        <begin position="22"/>
        <end position="32"/>
    </location>
</feature>
<name>A0AA38LQX5_TAXCH</name>
<gene>
    <name evidence="2" type="ORF">KI387_002220</name>
</gene>
<proteinExistence type="predicted"/>